<evidence type="ECO:0000313" key="2">
    <source>
        <dbReference type="EMBL" id="GLI44508.1"/>
    </source>
</evidence>
<comment type="caution">
    <text evidence="2">The sequence shown here is derived from an EMBL/GenBank/DDBJ whole genome shotgun (WGS) entry which is preliminary data.</text>
</comment>
<feature type="region of interest" description="Disordered" evidence="1">
    <location>
        <begin position="56"/>
        <end position="183"/>
    </location>
</feature>
<feature type="region of interest" description="Disordered" evidence="1">
    <location>
        <begin position="308"/>
        <end position="328"/>
    </location>
</feature>
<dbReference type="RefSeq" id="WP_270118060.1">
    <property type="nucleotide sequence ID" value="NZ_BAAAOL010000007.1"/>
</dbReference>
<proteinExistence type="predicted"/>
<dbReference type="Proteomes" id="UP001144313">
    <property type="component" value="Unassembled WGS sequence"/>
</dbReference>
<reference evidence="2" key="1">
    <citation type="submission" date="2022-12" db="EMBL/GenBank/DDBJ databases">
        <title>Reference genome sequencing for broad-spectrum identification of bacterial and archaeal isolates by mass spectrometry.</title>
        <authorList>
            <person name="Sekiguchi Y."/>
            <person name="Tourlousse D.M."/>
        </authorList>
    </citation>
    <scope>NUCLEOTIDE SEQUENCE</scope>
    <source>
        <strain evidence="2">LLR39Z86</strain>
    </source>
</reference>
<evidence type="ECO:0000256" key="1">
    <source>
        <dbReference type="SAM" id="MobiDB-lite"/>
    </source>
</evidence>
<feature type="compositionally biased region" description="Basic and acidic residues" evidence="1">
    <location>
        <begin position="165"/>
        <end position="176"/>
    </location>
</feature>
<evidence type="ECO:0000313" key="3">
    <source>
        <dbReference type="Proteomes" id="UP001144313"/>
    </source>
</evidence>
<feature type="region of interest" description="Disordered" evidence="1">
    <location>
        <begin position="253"/>
        <end position="277"/>
    </location>
</feature>
<gene>
    <name evidence="2" type="ORF">GALLR39Z86_43580</name>
</gene>
<accession>A0A9W6GD09</accession>
<dbReference type="AlphaFoldDB" id="A0A9W6GD09"/>
<feature type="region of interest" description="Disordered" evidence="1">
    <location>
        <begin position="1"/>
        <end position="20"/>
    </location>
</feature>
<feature type="compositionally biased region" description="Basic and acidic residues" evidence="1">
    <location>
        <begin position="311"/>
        <end position="328"/>
    </location>
</feature>
<organism evidence="2 3">
    <name type="scientific">Glycomyces algeriensis</name>
    <dbReference type="NCBI Taxonomy" id="256037"/>
    <lineage>
        <taxon>Bacteria</taxon>
        <taxon>Bacillati</taxon>
        <taxon>Actinomycetota</taxon>
        <taxon>Actinomycetes</taxon>
        <taxon>Glycomycetales</taxon>
        <taxon>Glycomycetaceae</taxon>
        <taxon>Glycomyces</taxon>
    </lineage>
</organism>
<keyword evidence="3" id="KW-1185">Reference proteome</keyword>
<name>A0A9W6GD09_9ACTN</name>
<protein>
    <submittedName>
        <fullName evidence="2">Uncharacterized protein</fullName>
    </submittedName>
</protein>
<dbReference type="EMBL" id="BSDT01000001">
    <property type="protein sequence ID" value="GLI44508.1"/>
    <property type="molecule type" value="Genomic_DNA"/>
</dbReference>
<sequence length="393" mass="44289">MSSTTIRYSGVPENSHSRDFDNSRAYIGLRHLTDGYYDWAGRRLLLTDGSPDPLTPGAYRFQHSPDLCDQSARESDPASPRYEPPHLRHQPGDTYEIGGKPDDPDDPGVFGSPGWQPDTRTGRHRRGELPDPMPPEEPSTAPVAKPDFSDRSDRPSTGPRRNSRFWREAHEDRDDQPATQEQSYQFSRLREEAWTQFLLKSEPLAAAHEGVDHNTDRMTLSAIERECGPVLRPWIQLIRWIISVFRAPERDEAVPELPESQGQQGNQAEHEVMATSASPNAAVPVQRKPSPHPQRSPGSLMAQAINGARMARAEREDPKSDEAIERHWRERPVQERARRTQYSPFIREWEEQFDTGSQNGVFPVNLTGRLTDNLAGGLAEGLADKLTRGAAWA</sequence>